<dbReference type="Proteomes" id="UP000284333">
    <property type="component" value="Unassembled WGS sequence"/>
</dbReference>
<reference evidence="1 2" key="1">
    <citation type="submission" date="2018-11" db="EMBL/GenBank/DDBJ databases">
        <title>Rhodococcus spongicola sp. nov. and Rhodococcus xishaensis sp. nov. from marine sponges.</title>
        <authorList>
            <person name="Li L."/>
            <person name="Lin H.W."/>
        </authorList>
    </citation>
    <scope>NUCLEOTIDE SEQUENCE [LARGE SCALE GENOMIC DNA]</scope>
    <source>
        <strain evidence="1 2">LHW50502</strain>
    </source>
</reference>
<evidence type="ECO:0000313" key="1">
    <source>
        <dbReference type="EMBL" id="RVW04438.1"/>
    </source>
</evidence>
<name>A0A3S3A8E9_9NOCA</name>
<dbReference type="EMBL" id="RKLN01000002">
    <property type="protein sequence ID" value="RVW04438.1"/>
    <property type="molecule type" value="Genomic_DNA"/>
</dbReference>
<proteinExistence type="predicted"/>
<protein>
    <submittedName>
        <fullName evidence="1">Uncharacterized protein</fullName>
    </submittedName>
</protein>
<sequence length="108" mass="11171">MGAAVVLRIEMTQGAATVTLFDAAGRRHVLNLGEPGQAAYRRSPQSLVPLALAAAAIAHGHLTGVVTGPDSLELIYPTEWPVLEVFEILDAALEAGFGPGRVTARAAA</sequence>
<organism evidence="1 2">
    <name type="scientific">Rhodococcus spongiicola</name>
    <dbReference type="NCBI Taxonomy" id="2487352"/>
    <lineage>
        <taxon>Bacteria</taxon>
        <taxon>Bacillati</taxon>
        <taxon>Actinomycetota</taxon>
        <taxon>Actinomycetes</taxon>
        <taxon>Mycobacteriales</taxon>
        <taxon>Nocardiaceae</taxon>
        <taxon>Rhodococcus</taxon>
    </lineage>
</organism>
<keyword evidence="2" id="KW-1185">Reference proteome</keyword>
<evidence type="ECO:0000313" key="2">
    <source>
        <dbReference type="Proteomes" id="UP000284333"/>
    </source>
</evidence>
<comment type="caution">
    <text evidence="1">The sequence shown here is derived from an EMBL/GenBank/DDBJ whole genome shotgun (WGS) entry which is preliminary data.</text>
</comment>
<accession>A0A3S3A8E9</accession>
<gene>
    <name evidence="1" type="ORF">EF834_04970</name>
</gene>
<dbReference type="AlphaFoldDB" id="A0A3S3A8E9"/>